<dbReference type="PANTHER" id="PTHR43065">
    <property type="entry name" value="SENSOR HISTIDINE KINASE"/>
    <property type="match status" value="1"/>
</dbReference>
<keyword evidence="9" id="KW-0812">Transmembrane</keyword>
<keyword evidence="8" id="KW-0902">Two-component regulatory system</keyword>
<evidence type="ECO:0000256" key="7">
    <source>
        <dbReference type="ARBA" id="ARBA00022840"/>
    </source>
</evidence>
<keyword evidence="4" id="KW-0808">Transferase</keyword>
<keyword evidence="6 11" id="KW-0418">Kinase</keyword>
<dbReference type="GO" id="GO:0000155">
    <property type="term" value="F:phosphorelay sensor kinase activity"/>
    <property type="evidence" value="ECO:0007669"/>
    <property type="project" value="InterPro"/>
</dbReference>
<comment type="caution">
    <text evidence="11">The sequence shown here is derived from an EMBL/GenBank/DDBJ whole genome shotgun (WGS) entry which is preliminary data.</text>
</comment>
<dbReference type="EC" id="2.7.13.3" evidence="2"/>
<feature type="domain" description="Histidine kinase" evidence="10">
    <location>
        <begin position="433"/>
        <end position="637"/>
    </location>
</feature>
<reference evidence="11 12" key="1">
    <citation type="submission" date="2018-12" db="EMBL/GenBank/DDBJ databases">
        <title>Bacillus ochoae sp. nov., Paenibacillus whitsoniae sp. nov., Paenibacillus spiritus sp. nov. Isolated from the Mars Exploration Rover during spacecraft assembly.</title>
        <authorList>
            <person name="Seuylemezian A."/>
            <person name="Vaishampayan P."/>
        </authorList>
    </citation>
    <scope>NUCLEOTIDE SEQUENCE [LARGE SCALE GENOMIC DNA]</scope>
    <source>
        <strain evidence="11 12">MER 54</strain>
    </source>
</reference>
<dbReference type="InterPro" id="IPR036890">
    <property type="entry name" value="HATPase_C_sf"/>
</dbReference>
<dbReference type="Gene3D" id="1.10.287.130">
    <property type="match status" value="1"/>
</dbReference>
<evidence type="ECO:0000256" key="6">
    <source>
        <dbReference type="ARBA" id="ARBA00022777"/>
    </source>
</evidence>
<evidence type="ECO:0000256" key="5">
    <source>
        <dbReference type="ARBA" id="ARBA00022741"/>
    </source>
</evidence>
<dbReference type="InterPro" id="IPR003661">
    <property type="entry name" value="HisK_dim/P_dom"/>
</dbReference>
<evidence type="ECO:0000256" key="1">
    <source>
        <dbReference type="ARBA" id="ARBA00000085"/>
    </source>
</evidence>
<dbReference type="InterPro" id="IPR003594">
    <property type="entry name" value="HATPase_dom"/>
</dbReference>
<protein>
    <recommendedName>
        <fullName evidence="2">histidine kinase</fullName>
        <ecNumber evidence="2">2.7.13.3</ecNumber>
    </recommendedName>
</protein>
<dbReference type="SUPFAM" id="SSF47384">
    <property type="entry name" value="Homodimeric domain of signal transducing histidine kinase"/>
    <property type="match status" value="1"/>
</dbReference>
<evidence type="ECO:0000256" key="2">
    <source>
        <dbReference type="ARBA" id="ARBA00012438"/>
    </source>
</evidence>
<comment type="catalytic activity">
    <reaction evidence="1">
        <text>ATP + protein L-histidine = ADP + protein N-phospho-L-histidine.</text>
        <dbReference type="EC" id="2.7.13.3"/>
    </reaction>
</comment>
<dbReference type="Pfam" id="PF00512">
    <property type="entry name" value="HisKA"/>
    <property type="match status" value="1"/>
</dbReference>
<dbReference type="PRINTS" id="PR00344">
    <property type="entry name" value="BCTRLSENSOR"/>
</dbReference>
<keyword evidence="9" id="KW-1133">Transmembrane helix</keyword>
<dbReference type="CDD" id="cd00082">
    <property type="entry name" value="HisKA"/>
    <property type="match status" value="1"/>
</dbReference>
<feature type="transmembrane region" description="Helical" evidence="9">
    <location>
        <begin position="311"/>
        <end position="339"/>
    </location>
</feature>
<evidence type="ECO:0000259" key="10">
    <source>
        <dbReference type="PROSITE" id="PS50109"/>
    </source>
</evidence>
<evidence type="ECO:0000313" key="12">
    <source>
        <dbReference type="Proteomes" id="UP000276128"/>
    </source>
</evidence>
<keyword evidence="5" id="KW-0547">Nucleotide-binding</keyword>
<feature type="transmembrane region" description="Helical" evidence="9">
    <location>
        <begin position="188"/>
        <end position="208"/>
    </location>
</feature>
<name>A0A3S0CBR5_9BACL</name>
<feature type="transmembrane region" description="Helical" evidence="9">
    <location>
        <begin position="215"/>
        <end position="238"/>
    </location>
</feature>
<evidence type="ECO:0000313" key="11">
    <source>
        <dbReference type="EMBL" id="RTE09338.1"/>
    </source>
</evidence>
<evidence type="ECO:0000256" key="4">
    <source>
        <dbReference type="ARBA" id="ARBA00022679"/>
    </source>
</evidence>
<dbReference type="InterPro" id="IPR036097">
    <property type="entry name" value="HisK_dim/P_sf"/>
</dbReference>
<dbReference type="Pfam" id="PF02518">
    <property type="entry name" value="HATPase_c"/>
    <property type="match status" value="1"/>
</dbReference>
<feature type="transmembrane region" description="Helical" evidence="9">
    <location>
        <begin position="351"/>
        <end position="369"/>
    </location>
</feature>
<keyword evidence="3" id="KW-0597">Phosphoprotein</keyword>
<dbReference type="PANTHER" id="PTHR43065:SF46">
    <property type="entry name" value="C4-DICARBOXYLATE TRANSPORT SENSOR PROTEIN DCTB"/>
    <property type="match status" value="1"/>
</dbReference>
<keyword evidence="9" id="KW-0472">Membrane</keyword>
<keyword evidence="12" id="KW-1185">Reference proteome</keyword>
<feature type="transmembrane region" description="Helical" evidence="9">
    <location>
        <begin position="375"/>
        <end position="394"/>
    </location>
</feature>
<evidence type="ECO:0000256" key="3">
    <source>
        <dbReference type="ARBA" id="ARBA00022553"/>
    </source>
</evidence>
<dbReference type="AlphaFoldDB" id="A0A3S0CBR5"/>
<evidence type="ECO:0000256" key="9">
    <source>
        <dbReference type="SAM" id="Phobius"/>
    </source>
</evidence>
<evidence type="ECO:0000256" key="8">
    <source>
        <dbReference type="ARBA" id="ARBA00023012"/>
    </source>
</evidence>
<dbReference type="RefSeq" id="WP_126141702.1">
    <property type="nucleotide sequence ID" value="NZ_RXHU01000034.1"/>
</dbReference>
<dbReference type="InterPro" id="IPR004358">
    <property type="entry name" value="Sig_transdc_His_kin-like_C"/>
</dbReference>
<accession>A0A3S0CBR5</accession>
<proteinExistence type="predicted"/>
<feature type="transmembrane region" description="Helical" evidence="9">
    <location>
        <begin position="288"/>
        <end position="305"/>
    </location>
</feature>
<dbReference type="EMBL" id="RXHU01000034">
    <property type="protein sequence ID" value="RTE09338.1"/>
    <property type="molecule type" value="Genomic_DNA"/>
</dbReference>
<dbReference type="SMART" id="SM00388">
    <property type="entry name" value="HisKA"/>
    <property type="match status" value="1"/>
</dbReference>
<dbReference type="OrthoDB" id="9815750at2"/>
<dbReference type="InterPro" id="IPR005467">
    <property type="entry name" value="His_kinase_dom"/>
</dbReference>
<dbReference type="PROSITE" id="PS50109">
    <property type="entry name" value="HIS_KIN"/>
    <property type="match status" value="1"/>
</dbReference>
<dbReference type="SUPFAM" id="SSF55874">
    <property type="entry name" value="ATPase domain of HSP90 chaperone/DNA topoisomerase II/histidine kinase"/>
    <property type="match status" value="1"/>
</dbReference>
<gene>
    <name evidence="11" type="ORF">EJQ19_13260</name>
</gene>
<dbReference type="GO" id="GO:0005524">
    <property type="term" value="F:ATP binding"/>
    <property type="evidence" value="ECO:0007669"/>
    <property type="project" value="UniProtKB-KW"/>
</dbReference>
<keyword evidence="7" id="KW-0067">ATP-binding</keyword>
<dbReference type="Gene3D" id="3.30.565.10">
    <property type="entry name" value="Histidine kinase-like ATPase, C-terminal domain"/>
    <property type="match status" value="1"/>
</dbReference>
<dbReference type="Proteomes" id="UP000276128">
    <property type="component" value="Unassembled WGS sequence"/>
</dbReference>
<dbReference type="SMART" id="SM00387">
    <property type="entry name" value="HATPase_c"/>
    <property type="match status" value="1"/>
</dbReference>
<organism evidence="11 12">
    <name type="scientific">Paenibacillus whitsoniae</name>
    <dbReference type="NCBI Taxonomy" id="2496558"/>
    <lineage>
        <taxon>Bacteria</taxon>
        <taxon>Bacillati</taxon>
        <taxon>Bacillota</taxon>
        <taxon>Bacilli</taxon>
        <taxon>Bacillales</taxon>
        <taxon>Paenibacillaceae</taxon>
        <taxon>Paenibacillus</taxon>
    </lineage>
</organism>
<sequence length="645" mass="73608">MGRTRKRRIGLYVLVVWMVFLVSQISLIPQTKAAEVNDLKPISFWQLHWGSSTDTIEDVITGGLSGEDDWKSIKNGEAAPTKPKDIAVAWIRIQLPPSIPKDYGLYIKKIYAQNLSVYLDNRLIREVTFDYPYDVQRSLFPVSSEDGGHVVYIKLETSLDRLGIDSEIRIDHFYQLTRSFIFQDLQNIIIGCAFLFISVIMLICSLFLNRIQKETWISLSILILTLGAIFITYSPFMYANFNNYGSLFVDTFDISLAIFLPSLTYFFEKVFDNGKINWLRKVRIFQSVYSGFIICFMLINHLSHYKLNQYYFLFSVTILGFIMIVQFSIIIGLSLFFVIRGNKEAVIFSEGFATLAATGILDLLLYYIKDQKYQFVLWKFGIIGFILSLIVILGRRFAINQEHMINYSKELEFYNNQLQLSEKMEMISSLAASVAHEVRNPLQVTRGFLQLVSASTDSKNKEYMGIAIEELDRAAVIITDFLTFAKPQMDELTELNVSKEVSQIEGIIVPLATLHGGKISVSVPNDLFILGNSSKFKQVLINIIKNSIEAFQEDGQIHIWSYEKRGEIFIHIKDNGEGIEPNQLAKLGEPYYSTKTKGTGLGLMVTFRLIDMMKGQVEFKSQRLQGTEVILRFPSITDKKGAAPN</sequence>